<reference evidence="2 3" key="1">
    <citation type="submission" date="2017-03" db="EMBL/GenBank/DDBJ databases">
        <title>Genome analysis of strain PAMC 26577.</title>
        <authorList>
            <person name="Oh H.-M."/>
            <person name="Yang J.-A."/>
        </authorList>
    </citation>
    <scope>NUCLEOTIDE SEQUENCE [LARGE SCALE GENOMIC DNA]</scope>
    <source>
        <strain evidence="2 3">PAMC 26577</strain>
    </source>
</reference>
<dbReference type="InterPro" id="IPR000182">
    <property type="entry name" value="GNAT_dom"/>
</dbReference>
<proteinExistence type="predicted"/>
<dbReference type="EMBL" id="NBTZ01000087">
    <property type="protein sequence ID" value="OTP72586.1"/>
    <property type="molecule type" value="Genomic_DNA"/>
</dbReference>
<comment type="caution">
    <text evidence="2">The sequence shown here is derived from an EMBL/GenBank/DDBJ whole genome shotgun (WGS) entry which is preliminary data.</text>
</comment>
<dbReference type="RefSeq" id="WP_062171656.1">
    <property type="nucleotide sequence ID" value="NZ_MSRG01000024.1"/>
</dbReference>
<dbReference type="Pfam" id="PF13508">
    <property type="entry name" value="Acetyltransf_7"/>
    <property type="match status" value="1"/>
</dbReference>
<dbReference type="Gene3D" id="3.40.630.30">
    <property type="match status" value="1"/>
</dbReference>
<name>A0A242MMN8_CABSO</name>
<dbReference type="PROSITE" id="PS51186">
    <property type="entry name" value="GNAT"/>
    <property type="match status" value="1"/>
</dbReference>
<gene>
    <name evidence="2" type="ORF">PAMC26577_20000</name>
</gene>
<evidence type="ECO:0000313" key="3">
    <source>
        <dbReference type="Proteomes" id="UP000195221"/>
    </source>
</evidence>
<keyword evidence="2" id="KW-0808">Transferase</keyword>
<dbReference type="GO" id="GO:0016747">
    <property type="term" value="F:acyltransferase activity, transferring groups other than amino-acyl groups"/>
    <property type="evidence" value="ECO:0007669"/>
    <property type="project" value="InterPro"/>
</dbReference>
<dbReference type="AlphaFoldDB" id="A0A242MMN8"/>
<dbReference type="InterPro" id="IPR016181">
    <property type="entry name" value="Acyl_CoA_acyltransferase"/>
</dbReference>
<dbReference type="Proteomes" id="UP000195221">
    <property type="component" value="Unassembled WGS sequence"/>
</dbReference>
<organism evidence="2 3">
    <name type="scientific">Caballeronia sordidicola</name>
    <name type="common">Burkholderia sordidicola</name>
    <dbReference type="NCBI Taxonomy" id="196367"/>
    <lineage>
        <taxon>Bacteria</taxon>
        <taxon>Pseudomonadati</taxon>
        <taxon>Pseudomonadota</taxon>
        <taxon>Betaproteobacteria</taxon>
        <taxon>Burkholderiales</taxon>
        <taxon>Burkholderiaceae</taxon>
        <taxon>Caballeronia</taxon>
    </lineage>
</organism>
<sequence length="146" mass="16589">MNLDMRQAVSADAEWLYETYKETMVGFVTQATGWDEHAQRTGFAKSLRQGSCRIVMQGDERCGFVHWEVEPDLVWLRMLCVVPAVQRQGIGREMLNDMASLAYSLNKPLYLHVFRSNRIAYAWYGRVGFVETDDDATIATLMLGGG</sequence>
<accession>A0A242MMN8</accession>
<protein>
    <submittedName>
        <fullName evidence="2">Histone acetyltransferase HPA2</fullName>
    </submittedName>
</protein>
<evidence type="ECO:0000259" key="1">
    <source>
        <dbReference type="PROSITE" id="PS51186"/>
    </source>
</evidence>
<evidence type="ECO:0000313" key="2">
    <source>
        <dbReference type="EMBL" id="OTP72586.1"/>
    </source>
</evidence>
<feature type="domain" description="N-acetyltransferase" evidence="1">
    <location>
        <begin position="3"/>
        <end position="146"/>
    </location>
</feature>
<dbReference type="CDD" id="cd04301">
    <property type="entry name" value="NAT_SF"/>
    <property type="match status" value="1"/>
</dbReference>
<dbReference type="SUPFAM" id="SSF55729">
    <property type="entry name" value="Acyl-CoA N-acyltransferases (Nat)"/>
    <property type="match status" value="1"/>
</dbReference>